<proteinExistence type="predicted"/>
<gene>
    <name evidence="2" type="ORF">LKD81_01345</name>
</gene>
<evidence type="ECO:0000313" key="2">
    <source>
        <dbReference type="EMBL" id="MCC2229647.1"/>
    </source>
</evidence>
<accession>A0AAE3E844</accession>
<dbReference type="Proteomes" id="UP001198182">
    <property type="component" value="Unassembled WGS sequence"/>
</dbReference>
<dbReference type="EMBL" id="JAJEQR010000003">
    <property type="protein sequence ID" value="MCC2229647.1"/>
    <property type="molecule type" value="Genomic_DNA"/>
</dbReference>
<sequence>MDSNVLIRVFDTELNYLGQVDDYESLIFRRKWSGYGEFEITLGYCSPILQARRFILLDEDPKRSGCIEYVQYDEAKGTYTVKGFSLLKLLETRITVPPKGKVNQSYQGTPAEILQQLVTANAIAPEDSCRVIPHLVLGDRPPSGGSITYETCYNILAEDIRSIANAYSLGAEIELNWREQCLEFVVRQGVDHTAAQSLQPRVIFSDAYDNISGQVYTLDVSSERNIGYVAGREEGEDRKVVTVDLAGASGFERKEVFIDARDVEEGANENALLRERGIAGLSAMRAADSYDFTVVSGTAMQYLQDWDLGDLVTVISDPRNTVVDERILEVEEVYDASGAQITPTVGEPEKTLQEKISGGSSGGGSYYDKANHSHPYLATSLKGAKDGVASLDENGLVPASQLPSYVDDVLEYDKLASFPATGEAGKIYVAQNTNKTYRWSGTAYVEISASLALGETSSTAYRGDRGKIAYDHSQKAHVTGVKGDSETAYRTGQVNITKANVGLGNVPNVATNNQTPTYTAARANGNLVSGEKLSVAMGKISRAITSLISHLADGTRHITATERTAWNSKARVFSTQKPAFPDNGDMIEWATVTHSLNTENVMVSVWEVNSKSLLATDVEVVDANSVQLWLPKGDPGTYNIIIVG</sequence>
<evidence type="ECO:0000313" key="3">
    <source>
        <dbReference type="Proteomes" id="UP001198182"/>
    </source>
</evidence>
<protein>
    <submittedName>
        <fullName evidence="2">Siphovirus ReqiPepy6 Gp37-like family protein</fullName>
    </submittedName>
</protein>
<name>A0AAE3E844_9FIRM</name>
<dbReference type="RefSeq" id="WP_308452434.1">
    <property type="nucleotide sequence ID" value="NZ_JAJEQR010000003.1"/>
</dbReference>
<dbReference type="InterPro" id="IPR029432">
    <property type="entry name" value="Gp28/Gp37-like_dom"/>
</dbReference>
<reference evidence="2" key="1">
    <citation type="submission" date="2021-10" db="EMBL/GenBank/DDBJ databases">
        <title>Anaerobic single-cell dispensing facilitates the cultivation of human gut bacteria.</title>
        <authorList>
            <person name="Afrizal A."/>
        </authorList>
    </citation>
    <scope>NUCLEOTIDE SEQUENCE</scope>
    <source>
        <strain evidence="2">CLA-AA-H215</strain>
    </source>
</reference>
<dbReference type="Pfam" id="PF14594">
    <property type="entry name" value="Sipho_Gp37"/>
    <property type="match status" value="1"/>
</dbReference>
<evidence type="ECO:0000259" key="1">
    <source>
        <dbReference type="Pfam" id="PF14594"/>
    </source>
</evidence>
<dbReference type="AlphaFoldDB" id="A0AAE3E844"/>
<organism evidence="2 3">
    <name type="scientific">Hominifimenecus microfluidus</name>
    <dbReference type="NCBI Taxonomy" id="2885348"/>
    <lineage>
        <taxon>Bacteria</taxon>
        <taxon>Bacillati</taxon>
        <taxon>Bacillota</taxon>
        <taxon>Clostridia</taxon>
        <taxon>Lachnospirales</taxon>
        <taxon>Lachnospiraceae</taxon>
        <taxon>Hominifimenecus</taxon>
    </lineage>
</organism>
<comment type="caution">
    <text evidence="2">The sequence shown here is derived from an EMBL/GenBank/DDBJ whole genome shotgun (WGS) entry which is preliminary data.</text>
</comment>
<feature type="domain" description="Gp28/Gp37-like" evidence="1">
    <location>
        <begin position="7"/>
        <end position="347"/>
    </location>
</feature>
<keyword evidence="3" id="KW-1185">Reference proteome</keyword>